<organism evidence="1 2">
    <name type="scientific">Gossypium trilobum</name>
    <dbReference type="NCBI Taxonomy" id="34281"/>
    <lineage>
        <taxon>Eukaryota</taxon>
        <taxon>Viridiplantae</taxon>
        <taxon>Streptophyta</taxon>
        <taxon>Embryophyta</taxon>
        <taxon>Tracheophyta</taxon>
        <taxon>Spermatophyta</taxon>
        <taxon>Magnoliopsida</taxon>
        <taxon>eudicotyledons</taxon>
        <taxon>Gunneridae</taxon>
        <taxon>Pentapetalae</taxon>
        <taxon>rosids</taxon>
        <taxon>malvids</taxon>
        <taxon>Malvales</taxon>
        <taxon>Malvaceae</taxon>
        <taxon>Malvoideae</taxon>
        <taxon>Gossypium</taxon>
    </lineage>
</organism>
<evidence type="ECO:0000313" key="2">
    <source>
        <dbReference type="Proteomes" id="UP000593568"/>
    </source>
</evidence>
<reference evidence="1 2" key="1">
    <citation type="journal article" date="2019" name="Genome Biol. Evol.">
        <title>Insights into the evolution of the New World diploid cottons (Gossypium, subgenus Houzingenia) based on genome sequencing.</title>
        <authorList>
            <person name="Grover C.E."/>
            <person name="Arick M.A. 2nd"/>
            <person name="Thrash A."/>
            <person name="Conover J.L."/>
            <person name="Sanders W.S."/>
            <person name="Peterson D.G."/>
            <person name="Frelichowski J.E."/>
            <person name="Scheffler J.A."/>
            <person name="Scheffler B.E."/>
            <person name="Wendel J.F."/>
        </authorList>
    </citation>
    <scope>NUCLEOTIDE SEQUENCE [LARGE SCALE GENOMIC DNA]</scope>
    <source>
        <strain evidence="1">8</strain>
        <tissue evidence="1">Leaf</tissue>
    </source>
</reference>
<gene>
    <name evidence="1" type="ORF">Gotri_027015</name>
</gene>
<name>A0A7J9FNX5_9ROSI</name>
<dbReference type="AlphaFoldDB" id="A0A7J9FNX5"/>
<keyword evidence="2" id="KW-1185">Reference proteome</keyword>
<evidence type="ECO:0000313" key="1">
    <source>
        <dbReference type="EMBL" id="MBA0787010.1"/>
    </source>
</evidence>
<dbReference type="EMBL" id="JABEZW010225173">
    <property type="protein sequence ID" value="MBA0787010.1"/>
    <property type="molecule type" value="Genomic_DNA"/>
</dbReference>
<protein>
    <submittedName>
        <fullName evidence="1">Uncharacterized protein</fullName>
    </submittedName>
</protein>
<proteinExistence type="predicted"/>
<comment type="caution">
    <text evidence="1">The sequence shown here is derived from an EMBL/GenBank/DDBJ whole genome shotgun (WGS) entry which is preliminary data.</text>
</comment>
<accession>A0A7J9FNX5</accession>
<dbReference type="Proteomes" id="UP000593568">
    <property type="component" value="Unassembled WGS sequence"/>
</dbReference>
<sequence>MQYLAQTLRLMLIFLPRLLIWKGKW</sequence>